<feature type="transmembrane region" description="Helical" evidence="2">
    <location>
        <begin position="109"/>
        <end position="131"/>
    </location>
</feature>
<dbReference type="PANTHER" id="PTHR37308">
    <property type="entry name" value="INTEGRAL MEMBRANE PROTEIN"/>
    <property type="match status" value="1"/>
</dbReference>
<keyword evidence="4" id="KW-1185">Reference proteome</keyword>
<dbReference type="Pfam" id="PF04018">
    <property type="entry name" value="VCA0040-like"/>
    <property type="match status" value="1"/>
</dbReference>
<keyword evidence="2" id="KW-1133">Transmembrane helix</keyword>
<accession>A0A2H1L0Y3</accession>
<dbReference type="PANTHER" id="PTHR37308:SF1">
    <property type="entry name" value="POLYPRENYL-PHOSPHATE TRANSPORTER"/>
    <property type="match status" value="1"/>
</dbReference>
<feature type="compositionally biased region" description="Low complexity" evidence="1">
    <location>
        <begin position="28"/>
        <end position="37"/>
    </location>
</feature>
<dbReference type="RefSeq" id="WP_101586855.1">
    <property type="nucleotide sequence ID" value="NZ_FXZM01000001.1"/>
</dbReference>
<name>A0A2H1L0Y3_9MICO</name>
<dbReference type="OrthoDB" id="9793746at2"/>
<keyword evidence="2" id="KW-0472">Membrane</keyword>
<gene>
    <name evidence="3" type="ORF">BJEO58_00146</name>
</gene>
<keyword evidence="2" id="KW-0812">Transmembrane</keyword>
<evidence type="ECO:0000256" key="1">
    <source>
        <dbReference type="SAM" id="MobiDB-lite"/>
    </source>
</evidence>
<feature type="transmembrane region" description="Helical" evidence="2">
    <location>
        <begin position="169"/>
        <end position="189"/>
    </location>
</feature>
<dbReference type="InterPro" id="IPR007163">
    <property type="entry name" value="VCA0040-like"/>
</dbReference>
<dbReference type="AlphaFoldDB" id="A0A2H1L0Y3"/>
<feature type="transmembrane region" description="Helical" evidence="2">
    <location>
        <begin position="241"/>
        <end position="263"/>
    </location>
</feature>
<sequence>MTTPTPHTDGPSEDGRSDSTRSHGARPGGAAPAPAARRSPAHLPLDLVRGFLIGLTELVPGVSGSTIALIVGIYTALIRSAGHVVGAAKELLRGRGWSAVRNELAQVEWRIIIPVLAGMAAAVLLLAGPIHHLVESFPLSSMGLFFGIVVVGIAAPLRMVRWTARPRLVHCALFLAAFLTAFLLTGLVADSDQESPALIVVFLAAAVAICALVVPGVSGSFLLLAMGLYAPTLQAVSDRDLVYIGVFGLGAIVGLASIVQGLLTALEKVPHLTVVIMAGLMAGSLRALWPWTPGAGPITSGDVVSPVLFMVAGAVFVLVLMLLDRRASEAPLAQGRP</sequence>
<reference evidence="4" key="1">
    <citation type="submission" date="2017-03" db="EMBL/GenBank/DDBJ databases">
        <authorList>
            <person name="Monnet C."/>
        </authorList>
    </citation>
    <scope>NUCLEOTIDE SEQUENCE [LARGE SCALE GENOMIC DNA]</scope>
    <source>
        <strain evidence="4">SJ5-8</strain>
    </source>
</reference>
<organism evidence="3 4">
    <name type="scientific">Brevibacterium jeotgali</name>
    <dbReference type="NCBI Taxonomy" id="1262550"/>
    <lineage>
        <taxon>Bacteria</taxon>
        <taxon>Bacillati</taxon>
        <taxon>Actinomycetota</taxon>
        <taxon>Actinomycetes</taxon>
        <taxon>Micrococcales</taxon>
        <taxon>Brevibacteriaceae</taxon>
        <taxon>Brevibacterium</taxon>
    </lineage>
</organism>
<evidence type="ECO:0000256" key="2">
    <source>
        <dbReference type="SAM" id="Phobius"/>
    </source>
</evidence>
<feature type="transmembrane region" description="Helical" evidence="2">
    <location>
        <begin position="137"/>
        <end position="157"/>
    </location>
</feature>
<proteinExistence type="predicted"/>
<feature type="transmembrane region" description="Helical" evidence="2">
    <location>
        <begin position="201"/>
        <end position="229"/>
    </location>
</feature>
<feature type="transmembrane region" description="Helical" evidence="2">
    <location>
        <begin position="303"/>
        <end position="323"/>
    </location>
</feature>
<dbReference type="Proteomes" id="UP000234462">
    <property type="component" value="Unassembled WGS sequence"/>
</dbReference>
<feature type="region of interest" description="Disordered" evidence="1">
    <location>
        <begin position="1"/>
        <end position="37"/>
    </location>
</feature>
<evidence type="ECO:0000313" key="3">
    <source>
        <dbReference type="EMBL" id="SMY10576.1"/>
    </source>
</evidence>
<dbReference type="EMBL" id="FXZM01000001">
    <property type="protein sequence ID" value="SMY10576.1"/>
    <property type="molecule type" value="Genomic_DNA"/>
</dbReference>
<evidence type="ECO:0000313" key="4">
    <source>
        <dbReference type="Proteomes" id="UP000234462"/>
    </source>
</evidence>
<protein>
    <submittedName>
        <fullName evidence="3">Putative membrane protein</fullName>
    </submittedName>
</protein>